<keyword evidence="8" id="KW-1185">Reference proteome</keyword>
<dbReference type="Proteomes" id="UP000257109">
    <property type="component" value="Unassembled WGS sequence"/>
</dbReference>
<evidence type="ECO:0000256" key="1">
    <source>
        <dbReference type="ARBA" id="ARBA00004123"/>
    </source>
</evidence>
<evidence type="ECO:0000256" key="5">
    <source>
        <dbReference type="ARBA" id="ARBA00023242"/>
    </source>
</evidence>
<dbReference type="STRING" id="157652.A0A371GP86"/>
<dbReference type="AlphaFoldDB" id="A0A371GP86"/>
<evidence type="ECO:0000256" key="2">
    <source>
        <dbReference type="ARBA" id="ARBA00023015"/>
    </source>
</evidence>
<reference evidence="7" key="1">
    <citation type="submission" date="2018-05" db="EMBL/GenBank/DDBJ databases">
        <title>Draft genome of Mucuna pruriens seed.</title>
        <authorList>
            <person name="Nnadi N.E."/>
            <person name="Vos R."/>
            <person name="Hasami M.H."/>
            <person name="Devisetty U.K."/>
            <person name="Aguiy J.C."/>
        </authorList>
    </citation>
    <scope>NUCLEOTIDE SEQUENCE [LARGE SCALE GENOMIC DNA]</scope>
    <source>
        <strain evidence="7">JCA_2017</strain>
    </source>
</reference>
<protein>
    <submittedName>
        <fullName evidence="7">B3 domain-containing transcription repressor VAL2</fullName>
    </submittedName>
</protein>
<sequence>MSQGTSPSRSLYKTSPRMSRGRGRTIFHQKCNPCIQSMQLQAGDTVTFSRMDPEGKLIMDFRKTTNSTAIQSHKGMFRNPPQ</sequence>
<dbReference type="EMBL" id="QJKJ01004890">
    <property type="protein sequence ID" value="RDX92330.1"/>
    <property type="molecule type" value="Genomic_DNA"/>
</dbReference>
<name>A0A371GP86_MUCPR</name>
<keyword evidence="3" id="KW-0238">DNA-binding</keyword>
<keyword evidence="2" id="KW-0805">Transcription regulation</keyword>
<evidence type="ECO:0000256" key="4">
    <source>
        <dbReference type="ARBA" id="ARBA00023163"/>
    </source>
</evidence>
<comment type="caution">
    <text evidence="7">The sequence shown here is derived from an EMBL/GenBank/DDBJ whole genome shotgun (WGS) entry which is preliminary data.</text>
</comment>
<dbReference type="PANTHER" id="PTHR46245">
    <property type="entry name" value="B3 DOMAIN-CONTAINING PROTEIN OS07G0563300"/>
    <property type="match status" value="1"/>
</dbReference>
<dbReference type="Gene3D" id="2.40.330.10">
    <property type="entry name" value="DNA-binding pseudobarrel domain"/>
    <property type="match status" value="1"/>
</dbReference>
<evidence type="ECO:0000313" key="7">
    <source>
        <dbReference type="EMBL" id="RDX92330.1"/>
    </source>
</evidence>
<organism evidence="7 8">
    <name type="scientific">Mucuna pruriens</name>
    <name type="common">Velvet bean</name>
    <name type="synonym">Dolichos pruriens</name>
    <dbReference type="NCBI Taxonomy" id="157652"/>
    <lineage>
        <taxon>Eukaryota</taxon>
        <taxon>Viridiplantae</taxon>
        <taxon>Streptophyta</taxon>
        <taxon>Embryophyta</taxon>
        <taxon>Tracheophyta</taxon>
        <taxon>Spermatophyta</taxon>
        <taxon>Magnoliopsida</taxon>
        <taxon>eudicotyledons</taxon>
        <taxon>Gunneridae</taxon>
        <taxon>Pentapetalae</taxon>
        <taxon>rosids</taxon>
        <taxon>fabids</taxon>
        <taxon>Fabales</taxon>
        <taxon>Fabaceae</taxon>
        <taxon>Papilionoideae</taxon>
        <taxon>50 kb inversion clade</taxon>
        <taxon>NPAAA clade</taxon>
        <taxon>indigoferoid/millettioid clade</taxon>
        <taxon>Phaseoleae</taxon>
        <taxon>Mucuna</taxon>
    </lineage>
</organism>
<feature type="non-terminal residue" evidence="7">
    <location>
        <position position="1"/>
    </location>
</feature>
<keyword evidence="5" id="KW-0539">Nucleus</keyword>
<evidence type="ECO:0000313" key="8">
    <source>
        <dbReference type="Proteomes" id="UP000257109"/>
    </source>
</evidence>
<accession>A0A371GP86</accession>
<feature type="compositionally biased region" description="Polar residues" evidence="6">
    <location>
        <begin position="1"/>
        <end position="17"/>
    </location>
</feature>
<dbReference type="GO" id="GO:0003677">
    <property type="term" value="F:DNA binding"/>
    <property type="evidence" value="ECO:0007669"/>
    <property type="project" value="UniProtKB-KW"/>
</dbReference>
<proteinExistence type="predicted"/>
<dbReference type="PANTHER" id="PTHR46245:SF2">
    <property type="entry name" value="B3 DOMAIN-CONTAINING TRANSCRIPTION REPRESSOR VAL2"/>
    <property type="match status" value="1"/>
</dbReference>
<gene>
    <name evidence="7" type="primary">VAL2</name>
    <name evidence="7" type="ORF">CR513_25557</name>
</gene>
<evidence type="ECO:0000256" key="3">
    <source>
        <dbReference type="ARBA" id="ARBA00023125"/>
    </source>
</evidence>
<comment type="subcellular location">
    <subcellularLocation>
        <location evidence="1">Nucleus</location>
    </subcellularLocation>
</comment>
<feature type="region of interest" description="Disordered" evidence="6">
    <location>
        <begin position="1"/>
        <end position="24"/>
    </location>
</feature>
<dbReference type="GO" id="GO:0005634">
    <property type="term" value="C:nucleus"/>
    <property type="evidence" value="ECO:0007669"/>
    <property type="project" value="UniProtKB-SubCell"/>
</dbReference>
<keyword evidence="4" id="KW-0804">Transcription</keyword>
<dbReference type="InterPro" id="IPR015300">
    <property type="entry name" value="DNA-bd_pseudobarrel_sf"/>
</dbReference>
<evidence type="ECO:0000256" key="6">
    <source>
        <dbReference type="SAM" id="MobiDB-lite"/>
    </source>
</evidence>